<sequence length="1410" mass="158602">MRTGAKKNAQSGRSSGTKSLQTQQTAPFHARKCPSFAPRMDEGTELSLTIAQIVQRLKGSHLHSQIERQAKECLHQPDIKLESLKEDVRSFLKASGWERKLQNAVYRELHVQLPPSHPAAPPEHLKEPLAYMRKAQASWEKRVLKSLNSMSTELEVPLARMVDKIFTGSVLSVRFVEILSLSASSTPLPTPQRPAAEQKELTNKWNEMGTDEPDLGRFRPVYAPKDFLEVLISLRNPNHDSSEDVGVRSHWGLIQVPLNVRDIPQLRQAYSELNLTFGQLGIDDHALIHPGIHKNPTFSSLFDLVVLEQDSAAAQQYSRQGCPTGLRADLWALILNSTNQPQDVMHYEQLTAGVIQHDLLVDNLIYKDVKLTASNDDYYFVFEDFLYQVLLCFSRDTAVLDHFKYNSATPPKSYIQGKVGDEECAVVYPPNGVIPFHGFSMYVAPLCFLYNEPSKLYSVFREMYIRYFFRLHSISSSPSGIVSLCLQFERLLQTHLPQLFYHLRQIGAQPLRIAFKWMVRAFSGYLSTDQLLLLWDRILGYDSLEIVAVLAAAVFAFRAENLMEVTSLASAEKSVPPETTITCCVVRSHRGPSCWPTCCIAGRSALRPSTPLSLAVAESRIEYSELNKCQDNRDSLSPLPSPLFPTTPFFSLFIFIIFFTTMSYIHKLLNVLLRGLVIYAVLGSECARSNDLPGHASEPANVATTDPCLIVMPPCMGEADRFSLEALRHIHKQLDDDNDGGIEVNESVEFIIEDMKQQQTNKHSNLHREDQHITVEELWRGWKTSEVHNWTVEDTVQWLRESVELPQYERNFRDFRVTGNTLPRIAANEPSFMSMQLKILDQRHKQKLNLKALDAVLFGPPLRPQHNWMKDFVLMVSIVIGVGGCWFAYVQNKSSKVHISQMMRDLESLQHAEQSLLDLQSRLEKAQEENRTVAVEKQNLEQKMRDEISGAKTEAHRLRELREGAECELSRLKYAEEELVQVRKALKRAEKEMQSERSVPEALQKWLQLTHEVEVQYYNIKKQNAEFQLCVAKDEAEKIKKKRGSVFGTLHVAHSSSLDEVDHKILEAKKALSEVTACLRERLHRWQQIEKLCNFPVVNNSGLPSLTASLYSDHSWVVMPRVSVPPYPIAGGVDDLDEDTPPIIQPFTTTTIIRPALTRNSSLCRSRRSLLSSPQSSLMSADPDLLSMASSSLSYRPEADDEHIMFSSDRRGEPAQEGGSDTDSLSSSVGRKPSSDTPYRKISREELLLFSQSPELASTTHTTSSSSSSSLRDSTPPPLPPSHHPVRPPSTSPPAALGTTRLLAQRLARPHASCPSPRAPPSRRGAPPLRRARACTTASWRSPTASLPAACEHAAANVGRYPSLTSLDSEGRSVGRDYKLQSASSQDSSDNGEKIKRSSSKIKSLFKKKK</sequence>
<organism evidence="1 2">
    <name type="scientific">Scortum barcoo</name>
    <name type="common">barcoo grunter</name>
    <dbReference type="NCBI Taxonomy" id="214431"/>
    <lineage>
        <taxon>Eukaryota</taxon>
        <taxon>Metazoa</taxon>
        <taxon>Chordata</taxon>
        <taxon>Craniata</taxon>
        <taxon>Vertebrata</taxon>
        <taxon>Euteleostomi</taxon>
        <taxon>Actinopterygii</taxon>
        <taxon>Neopterygii</taxon>
        <taxon>Teleostei</taxon>
        <taxon>Neoteleostei</taxon>
        <taxon>Acanthomorphata</taxon>
        <taxon>Eupercaria</taxon>
        <taxon>Centrarchiformes</taxon>
        <taxon>Terapontoidei</taxon>
        <taxon>Terapontidae</taxon>
        <taxon>Scortum</taxon>
    </lineage>
</organism>
<evidence type="ECO:0000313" key="1">
    <source>
        <dbReference type="EMBL" id="KAI3376371.1"/>
    </source>
</evidence>
<proteinExistence type="predicted"/>
<comment type="caution">
    <text evidence="1">The sequence shown here is derived from an EMBL/GenBank/DDBJ whole genome shotgun (WGS) entry which is preliminary data.</text>
</comment>
<accession>A0ACB8X8V2</accession>
<keyword evidence="2" id="KW-1185">Reference proteome</keyword>
<name>A0ACB8X8V2_9TELE</name>
<dbReference type="EMBL" id="CM041532">
    <property type="protein sequence ID" value="KAI3376371.1"/>
    <property type="molecule type" value="Genomic_DNA"/>
</dbReference>
<reference evidence="1" key="1">
    <citation type="submission" date="2022-04" db="EMBL/GenBank/DDBJ databases">
        <title>Jade perch genome.</title>
        <authorList>
            <person name="Chao B."/>
        </authorList>
    </citation>
    <scope>NUCLEOTIDE SEQUENCE</scope>
    <source>
        <strain evidence="1">CB-2022</strain>
    </source>
</reference>
<dbReference type="Proteomes" id="UP000831701">
    <property type="component" value="Chromosome 2"/>
</dbReference>
<gene>
    <name evidence="1" type="ORF">L3Q82_016854</name>
</gene>
<protein>
    <submittedName>
        <fullName evidence="1">Uncharacterized protein</fullName>
    </submittedName>
</protein>
<evidence type="ECO:0000313" key="2">
    <source>
        <dbReference type="Proteomes" id="UP000831701"/>
    </source>
</evidence>